<comment type="subcellular location">
    <subcellularLocation>
        <location evidence="1">Cell membrane</location>
        <topology evidence="1">Single-pass type II membrane protein</topology>
    </subcellularLocation>
</comment>
<keyword evidence="9" id="KW-0325">Glycoprotein</keyword>
<dbReference type="EC" id="3.2.1.58" evidence="14"/>
<keyword evidence="10" id="KW-0326">Glycosidase</keyword>
<feature type="compositionally biased region" description="Polar residues" evidence="16">
    <location>
        <begin position="26"/>
        <end position="36"/>
    </location>
</feature>
<evidence type="ECO:0000256" key="14">
    <source>
        <dbReference type="ARBA" id="ARBA00038929"/>
    </source>
</evidence>
<dbReference type="SUPFAM" id="SSF51445">
    <property type="entry name" value="(Trans)glycosidases"/>
    <property type="match status" value="1"/>
</dbReference>
<dbReference type="EMBL" id="JBBXMP010000071">
    <property type="protein sequence ID" value="KAL0063898.1"/>
    <property type="molecule type" value="Genomic_DNA"/>
</dbReference>
<evidence type="ECO:0000256" key="3">
    <source>
        <dbReference type="ARBA" id="ARBA00022475"/>
    </source>
</evidence>
<evidence type="ECO:0000256" key="6">
    <source>
        <dbReference type="ARBA" id="ARBA00022968"/>
    </source>
</evidence>
<comment type="caution">
    <text evidence="19">The sequence shown here is derived from an EMBL/GenBank/DDBJ whole genome shotgun (WGS) entry which is preliminary data.</text>
</comment>
<feature type="compositionally biased region" description="Low complexity" evidence="16">
    <location>
        <begin position="10"/>
        <end position="25"/>
    </location>
</feature>
<gene>
    <name evidence="19" type="ORF">AAF712_009180</name>
</gene>
<dbReference type="InterPro" id="IPR050386">
    <property type="entry name" value="Glycosyl_hydrolase_5"/>
</dbReference>
<keyword evidence="5" id="KW-0378">Hydrolase</keyword>
<evidence type="ECO:0000256" key="4">
    <source>
        <dbReference type="ARBA" id="ARBA00022692"/>
    </source>
</evidence>
<dbReference type="PANTHER" id="PTHR31297">
    <property type="entry name" value="GLUCAN ENDO-1,6-BETA-GLUCOSIDASE B"/>
    <property type="match status" value="1"/>
</dbReference>
<dbReference type="Proteomes" id="UP001437256">
    <property type="component" value="Unassembled WGS sequence"/>
</dbReference>
<evidence type="ECO:0000256" key="9">
    <source>
        <dbReference type="ARBA" id="ARBA00023180"/>
    </source>
</evidence>
<comment type="catalytic activity">
    <reaction evidence="12">
        <text>Successive hydrolysis of beta-D-glucose units from the non-reducing ends of (1-&gt;3)-beta-D-glucans, releasing alpha-glucose.</text>
        <dbReference type="EC" id="3.2.1.58"/>
    </reaction>
</comment>
<evidence type="ECO:0000259" key="18">
    <source>
        <dbReference type="Pfam" id="PF00150"/>
    </source>
</evidence>
<evidence type="ECO:0000256" key="1">
    <source>
        <dbReference type="ARBA" id="ARBA00004401"/>
    </source>
</evidence>
<keyword evidence="20" id="KW-1185">Reference proteome</keyword>
<evidence type="ECO:0000256" key="7">
    <source>
        <dbReference type="ARBA" id="ARBA00022989"/>
    </source>
</evidence>
<comment type="function">
    <text evidence="13">Glucosidase involved in the degradation of cellulosic biomass. Active on lichenan.</text>
</comment>
<keyword evidence="6" id="KW-0735">Signal-anchor</keyword>
<organism evidence="19 20">
    <name type="scientific">Marasmius tenuissimus</name>
    <dbReference type="NCBI Taxonomy" id="585030"/>
    <lineage>
        <taxon>Eukaryota</taxon>
        <taxon>Fungi</taxon>
        <taxon>Dikarya</taxon>
        <taxon>Basidiomycota</taxon>
        <taxon>Agaricomycotina</taxon>
        <taxon>Agaricomycetes</taxon>
        <taxon>Agaricomycetidae</taxon>
        <taxon>Agaricales</taxon>
        <taxon>Marasmiineae</taxon>
        <taxon>Marasmiaceae</taxon>
        <taxon>Marasmius</taxon>
    </lineage>
</organism>
<name>A0ABR2ZRA7_9AGAR</name>
<dbReference type="Pfam" id="PF00150">
    <property type="entry name" value="Cellulase"/>
    <property type="match status" value="1"/>
</dbReference>
<proteinExistence type="inferred from homology"/>
<evidence type="ECO:0000256" key="10">
    <source>
        <dbReference type="ARBA" id="ARBA00023295"/>
    </source>
</evidence>
<dbReference type="Gene3D" id="3.20.20.80">
    <property type="entry name" value="Glycosidases"/>
    <property type="match status" value="1"/>
</dbReference>
<dbReference type="PANTHER" id="PTHR31297:SF34">
    <property type="entry name" value="GLUCAN 1,3-BETA-GLUCOSIDASE 2"/>
    <property type="match status" value="1"/>
</dbReference>
<reference evidence="19 20" key="1">
    <citation type="submission" date="2024-05" db="EMBL/GenBank/DDBJ databases">
        <title>A draft genome resource for the thread blight pathogen Marasmius tenuissimus strain MS-2.</title>
        <authorList>
            <person name="Yulfo-Soto G.E."/>
            <person name="Baruah I.K."/>
            <person name="Amoako-Attah I."/>
            <person name="Bukari Y."/>
            <person name="Meinhardt L.W."/>
            <person name="Bailey B.A."/>
            <person name="Cohen S.P."/>
        </authorList>
    </citation>
    <scope>NUCLEOTIDE SEQUENCE [LARGE SCALE GENOMIC DNA]</scope>
    <source>
        <strain evidence="19 20">MS-2</strain>
    </source>
</reference>
<feature type="domain" description="Glycoside hydrolase family 5" evidence="18">
    <location>
        <begin position="290"/>
        <end position="493"/>
    </location>
</feature>
<feature type="compositionally biased region" description="Low complexity" evidence="16">
    <location>
        <begin position="41"/>
        <end position="55"/>
    </location>
</feature>
<keyword evidence="11" id="KW-0961">Cell wall biogenesis/degradation</keyword>
<evidence type="ECO:0000256" key="16">
    <source>
        <dbReference type="SAM" id="MobiDB-lite"/>
    </source>
</evidence>
<evidence type="ECO:0000256" key="5">
    <source>
        <dbReference type="ARBA" id="ARBA00022801"/>
    </source>
</evidence>
<accession>A0ABR2ZRA7</accession>
<evidence type="ECO:0000313" key="20">
    <source>
        <dbReference type="Proteomes" id="UP001437256"/>
    </source>
</evidence>
<evidence type="ECO:0000256" key="17">
    <source>
        <dbReference type="SAM" id="Phobius"/>
    </source>
</evidence>
<dbReference type="InterPro" id="IPR001547">
    <property type="entry name" value="Glyco_hydro_5"/>
</dbReference>
<keyword evidence="3" id="KW-1003">Cell membrane</keyword>
<dbReference type="InterPro" id="IPR017853">
    <property type="entry name" value="GH"/>
</dbReference>
<evidence type="ECO:0000256" key="2">
    <source>
        <dbReference type="ARBA" id="ARBA00005641"/>
    </source>
</evidence>
<keyword evidence="4 17" id="KW-0812">Transmembrane</keyword>
<keyword evidence="8 17" id="KW-0472">Membrane</keyword>
<keyword evidence="7 17" id="KW-1133">Transmembrane helix</keyword>
<evidence type="ECO:0000256" key="12">
    <source>
        <dbReference type="ARBA" id="ARBA00036824"/>
    </source>
</evidence>
<feature type="region of interest" description="Disordered" evidence="16">
    <location>
        <begin position="1"/>
        <end position="67"/>
    </location>
</feature>
<sequence>MSYPNGRQEYSSYNNNNNNYDSYNNHPPSFESNQGYNHGHYSSQQQQQYPSDSYDAAPAPTGEYGQQPHFMGQALYQRPGYAASQHSMGYQQSEYASSVYALNDNRDKAPSDDVPMSPMGGSRNLEEKRAMYDSPKKSKRKVFLVSGLGALVILGVAGFAVYWFAFRKSGSSGGSGKASVAAAVTGADGSKVLLEDGTTMNYTNPHGGYWYYDPNDPFKDAARAQSWTPALNETFKYGVDKIRGVNLGGWLNLEPFMQVFSPALFEKYQGTANHAVDEYTLSLAMTADQAGGGLNQIEEHYKTFITEKDFAQIAAAGLNYVRIPIAYWAIEVRDGEPFLPKVSWKYFLKAVEWARKYGIRINLDLHAVPGSQNGWNHSGRLGPNTVSWLHGAMGYANAQRTLDYIRILAEFASQPQYSNVITMFGIINEPRAEFSGKDNLASFYAEAYKIVREASGIGKGPWVSIHDGMLGKDEWIGWLPGADRVTLDAHPYMAFGGQDSDGWAVKTKVPCQWGGEFNRSMEKFGLTNAGEFSWAINDCGLFLNGVDDGVRYDGTYIYENRTRVGSCTQWTDWENYTEATKAELKKFVLGSLDALQNYFFWTWKIGDSLKSGKVETPAWSYKLGLDNGWIPQDPREAAGACGNTSPITAAIPAGTGAVDYAPYPWPPTTINSGGSVRTLPTYTQTGTIPTLTGGPALTYSGVKATKTADWGNGWNNAKDTVGMAVPVSGCNYLDTWAGPSSKPPVPLCSAAVKRDEPEAPMATPPPQ</sequence>
<evidence type="ECO:0000256" key="8">
    <source>
        <dbReference type="ARBA" id="ARBA00023136"/>
    </source>
</evidence>
<evidence type="ECO:0000256" key="15">
    <source>
        <dbReference type="ARBA" id="ARBA00041260"/>
    </source>
</evidence>
<feature type="transmembrane region" description="Helical" evidence="17">
    <location>
        <begin position="142"/>
        <end position="165"/>
    </location>
</feature>
<evidence type="ECO:0000256" key="11">
    <source>
        <dbReference type="ARBA" id="ARBA00023316"/>
    </source>
</evidence>
<comment type="similarity">
    <text evidence="2">Belongs to the glycosyl hydrolase 5 (cellulase A) family.</text>
</comment>
<evidence type="ECO:0000256" key="13">
    <source>
        <dbReference type="ARBA" id="ARBA00037126"/>
    </source>
</evidence>
<evidence type="ECO:0000313" key="19">
    <source>
        <dbReference type="EMBL" id="KAL0063898.1"/>
    </source>
</evidence>
<protein>
    <recommendedName>
        <fullName evidence="14">glucan 1,3-beta-glucosidase</fullName>
        <ecNumber evidence="14">3.2.1.58</ecNumber>
    </recommendedName>
    <alternativeName>
        <fullName evidence="15">Exo-1,3-beta-glucanase D</fullName>
    </alternativeName>
</protein>